<reference evidence="1" key="2">
    <citation type="submission" date="2020-09" db="EMBL/GenBank/DDBJ databases">
        <authorList>
            <person name="Sun Q."/>
            <person name="Zhou Y."/>
        </authorList>
    </citation>
    <scope>NUCLEOTIDE SEQUENCE</scope>
    <source>
        <strain evidence="1">CGMCC 1.12506</strain>
    </source>
</reference>
<evidence type="ECO:0000313" key="2">
    <source>
        <dbReference type="Proteomes" id="UP000625735"/>
    </source>
</evidence>
<organism evidence="1 2">
    <name type="scientific">Flavobacterium orientale</name>
    <dbReference type="NCBI Taxonomy" id="1756020"/>
    <lineage>
        <taxon>Bacteria</taxon>
        <taxon>Pseudomonadati</taxon>
        <taxon>Bacteroidota</taxon>
        <taxon>Flavobacteriia</taxon>
        <taxon>Flavobacteriales</taxon>
        <taxon>Flavobacteriaceae</taxon>
        <taxon>Flavobacterium</taxon>
    </lineage>
</organism>
<dbReference type="Gene3D" id="1.20.120.330">
    <property type="entry name" value="Nucleotidyltransferases domain 2"/>
    <property type="match status" value="1"/>
</dbReference>
<keyword evidence="2" id="KW-1185">Reference proteome</keyword>
<reference evidence="1" key="1">
    <citation type="journal article" date="2014" name="Int. J. Syst. Evol. Microbiol.">
        <title>Complete genome sequence of Corynebacterium casei LMG S-19264T (=DSM 44701T), isolated from a smear-ripened cheese.</title>
        <authorList>
            <consortium name="US DOE Joint Genome Institute (JGI-PGF)"/>
            <person name="Walter F."/>
            <person name="Albersmeier A."/>
            <person name="Kalinowski J."/>
            <person name="Ruckert C."/>
        </authorList>
    </citation>
    <scope>NUCLEOTIDE SEQUENCE</scope>
    <source>
        <strain evidence="1">CGMCC 1.12506</strain>
    </source>
</reference>
<comment type="caution">
    <text evidence="1">The sequence shown here is derived from an EMBL/GenBank/DDBJ whole genome shotgun (WGS) entry which is preliminary data.</text>
</comment>
<accession>A0A916Y8H3</accession>
<dbReference type="EMBL" id="BMFG01000013">
    <property type="protein sequence ID" value="GGD35306.1"/>
    <property type="molecule type" value="Genomic_DNA"/>
</dbReference>
<protein>
    <submittedName>
        <fullName evidence="1">Uncharacterized protein</fullName>
    </submittedName>
</protein>
<name>A0A916Y8H3_9FLAO</name>
<gene>
    <name evidence="1" type="ORF">GCM10011343_26430</name>
</gene>
<dbReference type="Proteomes" id="UP000625735">
    <property type="component" value="Unassembled WGS sequence"/>
</dbReference>
<dbReference type="AlphaFoldDB" id="A0A916Y8H3"/>
<dbReference type="RefSeq" id="WP_188363073.1">
    <property type="nucleotide sequence ID" value="NZ_BMFG01000013.1"/>
</dbReference>
<proteinExistence type="predicted"/>
<evidence type="ECO:0000313" key="1">
    <source>
        <dbReference type="EMBL" id="GGD35306.1"/>
    </source>
</evidence>
<sequence length="292" mass="33659">MLHAIPKESLQIPEALLPIITRITNYLDVSRIYCFGKRQFTKQQNSAIFKEDKEVTLAIHYDLLVFTIKSYPSGIAGLQDEIATTSNVVSTATLFLHREIHLQQLRDEQQYFFYSIMKPENLVFEQSNYYFKPLPFSNPKIPINNLTEVWKTRVETARSFIAAVKPITKSSASGSVIIFNLHQAAEQLCLGLIAVFLNYYPNYYHLPYLFSICAHFTDLVSDLFICIPENKKNLIGMLTQNVSYIRKEKPLVLTNEGLYFLENTLENFLNESNKLVAQKLKNDVESQIKINQ</sequence>